<protein>
    <submittedName>
        <fullName evidence="2">ATP-dependent DNA helicase PIF1</fullName>
    </submittedName>
</protein>
<name>A0A9W9HPE8_9EURO</name>
<dbReference type="AlphaFoldDB" id="A0A9W9HPE8"/>
<reference evidence="2" key="2">
    <citation type="journal article" date="2023" name="IMA Fungus">
        <title>Comparative genomic study of the Penicillium genus elucidates a diverse pangenome and 15 lateral gene transfer events.</title>
        <authorList>
            <person name="Petersen C."/>
            <person name="Sorensen T."/>
            <person name="Nielsen M.R."/>
            <person name="Sondergaard T.E."/>
            <person name="Sorensen J.L."/>
            <person name="Fitzpatrick D.A."/>
            <person name="Frisvad J.C."/>
            <person name="Nielsen K.L."/>
        </authorList>
    </citation>
    <scope>NUCLEOTIDE SEQUENCE</scope>
    <source>
        <strain evidence="2">IBT 21917</strain>
    </source>
</reference>
<proteinExistence type="predicted"/>
<dbReference type="GO" id="GO:0004386">
    <property type="term" value="F:helicase activity"/>
    <property type="evidence" value="ECO:0007669"/>
    <property type="project" value="UniProtKB-KW"/>
</dbReference>
<keyword evidence="2" id="KW-0547">Nucleotide-binding</keyword>
<evidence type="ECO:0000313" key="3">
    <source>
        <dbReference type="Proteomes" id="UP001146351"/>
    </source>
</evidence>
<sequence length="763" mass="88529">MDPEKRSWCEIRAWNQPNQNVRLDIKYIFDLDQLPIHFGSRLETSAMGRPDREPLNQAMRHLLDIIWKAGGYRFWHRRTAQDSGLVYEYYCCQDSTHEAGSVGKGKRDTGRMERFQCESKLRLRPSLEDRTLTVTLHHLHHTPYVDIHLSAPVLEFVNARVSTRTPSEIFRDLLASGIPGVERVAQHQIYYQWQQANAGMWRRDTDPFVSAMRLLADSAEKYPHTTLTSGKMRGLAIYIHNSVAALASEAKELAMDATYGTNNAGTDLFAVLAELDGTGVPLAYLFVETLASEDGVKHIDTGAIIHLLEQFLKPLKISGFNPTFFGCDKDPSEITAIQLVWPTSTIQLCFWHAKRAIRAKLKDSNKTNTQSNYFPSDVQKLIPNLEICWGSLPMRRGGSHQYGGCQCESRSAQFDQKGRIETSSLTERDTVLEIFCRHYDAHPLIPDHNGTYRTPENIHRECATEMYTWCRARNYFRLWAYLYVNWYRPGQWELWARSANAREIPVLKTTMIVESHWRKIKHDYLHRFNRPRIDLVIWVLTVRVIPNALDRMDAIRNRDIRKASASWRKAFKKQWKTLRDRKIDPKSIQKYHTNPAMWTCACDAFLSSRFLICKHIIHCYEPITDPITFFSRIRRQRSSPFWVDKQLALRPEYKNFGTATDMNADSDSESDIDPEALEEDKLAVMDDETPAAIDVEGFVSVMQSAMDIFQEQRAMGNLKFVEIFIAANARNRTLVEEIQRRKNQRTMPMTWTQNKHPATMYYR</sequence>
<feature type="domain" description="MULE transposase" evidence="1">
    <location>
        <begin position="254"/>
        <end position="353"/>
    </location>
</feature>
<keyword evidence="2" id="KW-0378">Hydrolase</keyword>
<keyword evidence="2" id="KW-0067">ATP-binding</keyword>
<dbReference type="OrthoDB" id="4364923at2759"/>
<dbReference type="InterPro" id="IPR018289">
    <property type="entry name" value="MULE_transposase_dom"/>
</dbReference>
<evidence type="ECO:0000313" key="2">
    <source>
        <dbReference type="EMBL" id="KAJ5152533.1"/>
    </source>
</evidence>
<dbReference type="EMBL" id="JAPQKO010000007">
    <property type="protein sequence ID" value="KAJ5152533.1"/>
    <property type="molecule type" value="Genomic_DNA"/>
</dbReference>
<keyword evidence="3" id="KW-1185">Reference proteome</keyword>
<gene>
    <name evidence="2" type="ORF">N7492_009813</name>
</gene>
<keyword evidence="2" id="KW-0347">Helicase</keyword>
<evidence type="ECO:0000259" key="1">
    <source>
        <dbReference type="Pfam" id="PF10551"/>
    </source>
</evidence>
<accession>A0A9W9HPE8</accession>
<dbReference type="Proteomes" id="UP001146351">
    <property type="component" value="Unassembled WGS sequence"/>
</dbReference>
<reference evidence="2" key="1">
    <citation type="submission" date="2022-11" db="EMBL/GenBank/DDBJ databases">
        <authorList>
            <person name="Petersen C."/>
        </authorList>
    </citation>
    <scope>NUCLEOTIDE SEQUENCE</scope>
    <source>
        <strain evidence="2">IBT 21917</strain>
    </source>
</reference>
<organism evidence="2 3">
    <name type="scientific">Penicillium capsulatum</name>
    <dbReference type="NCBI Taxonomy" id="69766"/>
    <lineage>
        <taxon>Eukaryota</taxon>
        <taxon>Fungi</taxon>
        <taxon>Dikarya</taxon>
        <taxon>Ascomycota</taxon>
        <taxon>Pezizomycotina</taxon>
        <taxon>Eurotiomycetes</taxon>
        <taxon>Eurotiomycetidae</taxon>
        <taxon>Eurotiales</taxon>
        <taxon>Aspergillaceae</taxon>
        <taxon>Penicillium</taxon>
    </lineage>
</organism>
<comment type="caution">
    <text evidence="2">The sequence shown here is derived from an EMBL/GenBank/DDBJ whole genome shotgun (WGS) entry which is preliminary data.</text>
</comment>
<dbReference type="Pfam" id="PF10551">
    <property type="entry name" value="MULE"/>
    <property type="match status" value="1"/>
</dbReference>